<organism evidence="1 2">
    <name type="scientific">Gulosibacter bifidus</name>
    <dbReference type="NCBI Taxonomy" id="272239"/>
    <lineage>
        <taxon>Bacteria</taxon>
        <taxon>Bacillati</taxon>
        <taxon>Actinomycetota</taxon>
        <taxon>Actinomycetes</taxon>
        <taxon>Micrococcales</taxon>
        <taxon>Microbacteriaceae</taxon>
        <taxon>Gulosibacter</taxon>
    </lineage>
</organism>
<accession>A0ABW5RFG6</accession>
<dbReference type="EMBL" id="JBHUNF010000001">
    <property type="protein sequence ID" value="MFD2673833.1"/>
    <property type="molecule type" value="Genomic_DNA"/>
</dbReference>
<keyword evidence="2" id="KW-1185">Reference proteome</keyword>
<dbReference type="RefSeq" id="WP_159421334.1">
    <property type="nucleotide sequence ID" value="NZ_JBHUNF010000001.1"/>
</dbReference>
<gene>
    <name evidence="1" type="ORF">ACFSUQ_00730</name>
</gene>
<name>A0ABW5RFG6_9MICO</name>
<proteinExistence type="predicted"/>
<sequence length="173" mass="19084">MCSEIERLYQNFSSSELWAMYLAGEVGRIGVPTFEFFVPVGTVSTACDRARSLRSLCSPGRTISGDTAAWIWAGGTAPSVAEVTLRSWRVSPNPHIRFARGQVADHDVTTLAGCVLTAPLPTLRQLQRRGRSPMLARLQRTLGLLHAERVVDAVDAPHRDEHAVEVRRIAHLE</sequence>
<protein>
    <submittedName>
        <fullName evidence="1">Uncharacterized protein</fullName>
    </submittedName>
</protein>
<dbReference type="Proteomes" id="UP001597453">
    <property type="component" value="Unassembled WGS sequence"/>
</dbReference>
<evidence type="ECO:0000313" key="1">
    <source>
        <dbReference type="EMBL" id="MFD2673833.1"/>
    </source>
</evidence>
<evidence type="ECO:0000313" key="2">
    <source>
        <dbReference type="Proteomes" id="UP001597453"/>
    </source>
</evidence>
<comment type="caution">
    <text evidence="1">The sequence shown here is derived from an EMBL/GenBank/DDBJ whole genome shotgun (WGS) entry which is preliminary data.</text>
</comment>
<reference evidence="2" key="1">
    <citation type="journal article" date="2019" name="Int. J. Syst. Evol. Microbiol.">
        <title>The Global Catalogue of Microorganisms (GCM) 10K type strain sequencing project: providing services to taxonomists for standard genome sequencing and annotation.</title>
        <authorList>
            <consortium name="The Broad Institute Genomics Platform"/>
            <consortium name="The Broad Institute Genome Sequencing Center for Infectious Disease"/>
            <person name="Wu L."/>
            <person name="Ma J."/>
        </authorList>
    </citation>
    <scope>NUCLEOTIDE SEQUENCE [LARGE SCALE GENOMIC DNA]</scope>
    <source>
        <strain evidence="2">TISTR 1511</strain>
    </source>
</reference>